<feature type="domain" description="FIST C-domain" evidence="2">
    <location>
        <begin position="203"/>
        <end position="347"/>
    </location>
</feature>
<name>A0A2N3I9L7_9BACT</name>
<evidence type="ECO:0000313" key="3">
    <source>
        <dbReference type="EMBL" id="PKQ66997.1"/>
    </source>
</evidence>
<dbReference type="InterPro" id="IPR013702">
    <property type="entry name" value="FIST_domain_N"/>
</dbReference>
<sequence length="371" mass="41769">MYLENPSLNEILYLLETNTSSNNAFAFILIGEDSKIPLKELVNSLNNKKIRFTGGVFPKIIHNNKTSSTGFVIKWLPNNAISIYFDSSQTFSRQISEFSNAIFSTVYVLTSGLSSDSSEHLRSLYTHLGNDVKFLGGGAGRTKEHNEGVLISNDGVFNTGTIITLTRNKATTGSLHGWTKLYGPFIVTKTDKNFIKELNWENAFIVYQRFLKTALNIKINKENFEINAIHYPFGIYKENSEYIIRDPMRVSEEGYLQCVGNIPENSVIDLMTMEKENFKSVSKNLVYQSIDAKSKITDALIFNCISRANHLNDDFYVELSNLTEEIKTNQNKVNLEGALSIGEIYSSGEGYPEILNKSIVLGFSYLDKNAN</sequence>
<evidence type="ECO:0000259" key="1">
    <source>
        <dbReference type="SMART" id="SM00897"/>
    </source>
</evidence>
<dbReference type="AlphaFoldDB" id="A0A2N3I9L7"/>
<dbReference type="PANTHER" id="PTHR40252">
    <property type="entry name" value="BLR0328 PROTEIN"/>
    <property type="match status" value="1"/>
</dbReference>
<dbReference type="Pfam" id="PF10442">
    <property type="entry name" value="FIST_C"/>
    <property type="match status" value="1"/>
</dbReference>
<dbReference type="PANTHER" id="PTHR40252:SF2">
    <property type="entry name" value="BLR0328 PROTEIN"/>
    <property type="match status" value="1"/>
</dbReference>
<dbReference type="InterPro" id="IPR019494">
    <property type="entry name" value="FIST_C"/>
</dbReference>
<reference evidence="3 4" key="1">
    <citation type="journal article" date="2017" name="Front. Microbiol.">
        <title>Labilibaculum manganireducens gen. nov., sp. nov. and Labilibaculum filiforme sp. nov., Novel Bacteroidetes Isolated from Subsurface Sediments of the Baltic Sea.</title>
        <authorList>
            <person name="Vandieken V."/>
            <person name="Marshall I.P."/>
            <person name="Niemann H."/>
            <person name="Engelen B."/>
            <person name="Cypionka H."/>
        </authorList>
    </citation>
    <scope>NUCLEOTIDE SEQUENCE [LARGE SCALE GENOMIC DNA]</scope>
    <source>
        <strain evidence="3 4">59.10-2M</strain>
    </source>
</reference>
<keyword evidence="4" id="KW-1185">Reference proteome</keyword>
<accession>A0A2N3I9L7</accession>
<evidence type="ECO:0000259" key="2">
    <source>
        <dbReference type="SMART" id="SM01204"/>
    </source>
</evidence>
<dbReference type="Proteomes" id="UP000233618">
    <property type="component" value="Unassembled WGS sequence"/>
</dbReference>
<dbReference type="Pfam" id="PF08495">
    <property type="entry name" value="FIST"/>
    <property type="match status" value="1"/>
</dbReference>
<proteinExistence type="predicted"/>
<evidence type="ECO:0008006" key="5">
    <source>
        <dbReference type="Google" id="ProtNLM"/>
    </source>
</evidence>
<organism evidence="3 4">
    <name type="scientific">Labilibaculum manganireducens</name>
    <dbReference type="NCBI Taxonomy" id="1940525"/>
    <lineage>
        <taxon>Bacteria</taxon>
        <taxon>Pseudomonadati</taxon>
        <taxon>Bacteroidota</taxon>
        <taxon>Bacteroidia</taxon>
        <taxon>Marinilabiliales</taxon>
        <taxon>Marinifilaceae</taxon>
        <taxon>Labilibaculum</taxon>
    </lineage>
</organism>
<evidence type="ECO:0000313" key="4">
    <source>
        <dbReference type="Proteomes" id="UP000233618"/>
    </source>
</evidence>
<gene>
    <name evidence="3" type="ORF">BZG01_09360</name>
</gene>
<dbReference type="EMBL" id="MVDE01000011">
    <property type="protein sequence ID" value="PKQ66997.1"/>
    <property type="molecule type" value="Genomic_DNA"/>
</dbReference>
<comment type="caution">
    <text evidence="3">The sequence shown here is derived from an EMBL/GenBank/DDBJ whole genome shotgun (WGS) entry which is preliminary data.</text>
</comment>
<feature type="domain" description="FIST" evidence="1">
    <location>
        <begin position="23"/>
        <end position="202"/>
    </location>
</feature>
<dbReference type="SMART" id="SM01204">
    <property type="entry name" value="FIST_C"/>
    <property type="match status" value="1"/>
</dbReference>
<dbReference type="SMART" id="SM00897">
    <property type="entry name" value="FIST"/>
    <property type="match status" value="1"/>
</dbReference>
<protein>
    <recommendedName>
        <fullName evidence="5">FIST domain-containing protein</fullName>
    </recommendedName>
</protein>
<dbReference type="RefSeq" id="WP_101309571.1">
    <property type="nucleotide sequence ID" value="NZ_MVDE01000011.1"/>
</dbReference>